<reference evidence="2 3" key="1">
    <citation type="submission" date="2020-08" db="EMBL/GenBank/DDBJ databases">
        <title>Genome sequence of Hymenobacter qilianensis JCM 19763T.</title>
        <authorList>
            <person name="Hyun D.-W."/>
            <person name="Bae J.-W."/>
        </authorList>
    </citation>
    <scope>NUCLEOTIDE SEQUENCE [LARGE SCALE GENOMIC DNA]</scope>
    <source>
        <strain evidence="2 3">JCM 19763</strain>
        <plasmid evidence="2 3">p_unnamed2</plasmid>
    </source>
</reference>
<feature type="chain" id="PRO_5028926459" description="TerB family tellurite resistance protein" evidence="1">
    <location>
        <begin position="24"/>
        <end position="217"/>
    </location>
</feature>
<dbReference type="RefSeq" id="WP_187734588.1">
    <property type="nucleotide sequence ID" value="NZ_BMFN01000006.1"/>
</dbReference>
<evidence type="ECO:0000256" key="1">
    <source>
        <dbReference type="SAM" id="SignalP"/>
    </source>
</evidence>
<keyword evidence="2" id="KW-0614">Plasmid</keyword>
<geneLocation type="plasmid" evidence="2 3">
    <name>p_unnamed2</name>
</geneLocation>
<proteinExistence type="predicted"/>
<sequence length="217" mass="24103">MKKTQILLCVAALCLLGTPAAHAQAVVSAPILEGTNFIQTGLQATLKALSTRANTLVNNGVVEQVLTKGFTEKNMLLAKQWYDGLLQVSQTVRTYRRVQHIFERQAAIITIYSNYIGRFKADPNLTPAQVAGMVRGYTTLIQESAGYLDELTAIVSPLQAKMTDAERLELIDALDDKVTHQYELVSYFTRRNLAISMQQGQAQQDRQILKQLYGLAN</sequence>
<dbReference type="KEGG" id="hqi:H9L05_21895"/>
<protein>
    <recommendedName>
        <fullName evidence="4">TerB family tellurite resistance protein</fullName>
    </recommendedName>
</protein>
<evidence type="ECO:0000313" key="3">
    <source>
        <dbReference type="Proteomes" id="UP000516093"/>
    </source>
</evidence>
<organism evidence="2 3">
    <name type="scientific">Hymenobacter qilianensis</name>
    <dbReference type="NCBI Taxonomy" id="1385715"/>
    <lineage>
        <taxon>Bacteria</taxon>
        <taxon>Pseudomonadati</taxon>
        <taxon>Bacteroidota</taxon>
        <taxon>Cytophagia</taxon>
        <taxon>Cytophagales</taxon>
        <taxon>Hymenobacteraceae</taxon>
        <taxon>Hymenobacter</taxon>
    </lineage>
</organism>
<name>A0A7H0H1L3_9BACT</name>
<feature type="signal peptide" evidence="1">
    <location>
        <begin position="1"/>
        <end position="23"/>
    </location>
</feature>
<dbReference type="Proteomes" id="UP000516093">
    <property type="component" value="Plasmid p_unnamed2"/>
</dbReference>
<accession>A0A7H0H1L3</accession>
<gene>
    <name evidence="2" type="ORF">H9L05_21895</name>
</gene>
<evidence type="ECO:0008006" key="4">
    <source>
        <dbReference type="Google" id="ProtNLM"/>
    </source>
</evidence>
<keyword evidence="1" id="KW-0732">Signal</keyword>
<dbReference type="EMBL" id="CP060786">
    <property type="protein sequence ID" value="QNP54429.1"/>
    <property type="molecule type" value="Genomic_DNA"/>
</dbReference>
<dbReference type="AlphaFoldDB" id="A0A7H0H1L3"/>
<evidence type="ECO:0000313" key="2">
    <source>
        <dbReference type="EMBL" id="QNP54429.1"/>
    </source>
</evidence>
<keyword evidence="3" id="KW-1185">Reference proteome</keyword>